<evidence type="ECO:0000256" key="5">
    <source>
        <dbReference type="SAM" id="MobiDB-lite"/>
    </source>
</evidence>
<feature type="transmembrane region" description="Helical" evidence="6">
    <location>
        <begin position="251"/>
        <end position="267"/>
    </location>
</feature>
<accession>A0A176VYZ4</accession>
<feature type="transmembrane region" description="Helical" evidence="6">
    <location>
        <begin position="279"/>
        <end position="300"/>
    </location>
</feature>
<organism evidence="7 8">
    <name type="scientific">Marchantia polymorpha subsp. ruderalis</name>
    <dbReference type="NCBI Taxonomy" id="1480154"/>
    <lineage>
        <taxon>Eukaryota</taxon>
        <taxon>Viridiplantae</taxon>
        <taxon>Streptophyta</taxon>
        <taxon>Embryophyta</taxon>
        <taxon>Marchantiophyta</taxon>
        <taxon>Marchantiopsida</taxon>
        <taxon>Marchantiidae</taxon>
        <taxon>Marchantiales</taxon>
        <taxon>Marchantiaceae</taxon>
        <taxon>Marchantia</taxon>
    </lineage>
</organism>
<dbReference type="Pfam" id="PF03741">
    <property type="entry name" value="TerC"/>
    <property type="match status" value="1"/>
</dbReference>
<feature type="region of interest" description="Disordered" evidence="5">
    <location>
        <begin position="90"/>
        <end position="184"/>
    </location>
</feature>
<evidence type="ECO:0000313" key="8">
    <source>
        <dbReference type="Proteomes" id="UP000077202"/>
    </source>
</evidence>
<comment type="caution">
    <text evidence="7">The sequence shown here is derived from an EMBL/GenBank/DDBJ whole genome shotgun (WGS) entry which is preliminary data.</text>
</comment>
<dbReference type="PANTHER" id="PTHR30238:SF0">
    <property type="entry name" value="THYLAKOID MEMBRANE PROTEIN TERC, CHLOROPLASTIC"/>
    <property type="match status" value="1"/>
</dbReference>
<dbReference type="InterPro" id="IPR005496">
    <property type="entry name" value="Integral_membrane_TerC"/>
</dbReference>
<reference evidence="7" key="1">
    <citation type="submission" date="2016-03" db="EMBL/GenBank/DDBJ databases">
        <title>Mechanisms controlling the formation of the plant cell surface in tip-growing cells are functionally conserved among land plants.</title>
        <authorList>
            <person name="Honkanen S."/>
            <person name="Jones V.A."/>
            <person name="Morieri G."/>
            <person name="Champion C."/>
            <person name="Hetherington A.J."/>
            <person name="Kelly S."/>
            <person name="Saint-Marcoux D."/>
            <person name="Proust H."/>
            <person name="Prescott H."/>
            <person name="Dolan L."/>
        </authorList>
    </citation>
    <scope>NUCLEOTIDE SEQUENCE [LARGE SCALE GENOMIC DNA]</scope>
    <source>
        <tissue evidence="7">Whole gametophyte</tissue>
    </source>
</reference>
<evidence type="ECO:0000256" key="2">
    <source>
        <dbReference type="ARBA" id="ARBA00022692"/>
    </source>
</evidence>
<dbReference type="AlphaFoldDB" id="A0A176VYZ4"/>
<dbReference type="EMBL" id="LVLJ01002330">
    <property type="protein sequence ID" value="OAE25482.1"/>
    <property type="molecule type" value="Genomic_DNA"/>
</dbReference>
<proteinExistence type="predicted"/>
<evidence type="ECO:0000256" key="1">
    <source>
        <dbReference type="ARBA" id="ARBA00004141"/>
    </source>
</evidence>
<protein>
    <submittedName>
        <fullName evidence="7">Uncharacterized protein</fullName>
    </submittedName>
</protein>
<keyword evidence="3 6" id="KW-1133">Transmembrane helix</keyword>
<keyword evidence="4 6" id="KW-0472">Membrane</keyword>
<dbReference type="PANTHER" id="PTHR30238">
    <property type="entry name" value="MEMBRANE BOUND PREDICTED REDOX MODULATOR"/>
    <property type="match status" value="1"/>
</dbReference>
<dbReference type="GO" id="GO:0016020">
    <property type="term" value="C:membrane"/>
    <property type="evidence" value="ECO:0007669"/>
    <property type="project" value="UniProtKB-SubCell"/>
</dbReference>
<keyword evidence="2 6" id="KW-0812">Transmembrane</keyword>
<keyword evidence="8" id="KW-1185">Reference proteome</keyword>
<dbReference type="Proteomes" id="UP000077202">
    <property type="component" value="Unassembled WGS sequence"/>
</dbReference>
<name>A0A176VYZ4_MARPO</name>
<sequence>MCLHSKRCLSSSVSKLGCGRRFHVYYAMLVVDRPLPALPAEYQVIEHIMAHYIQYGSLLTIVEALYQAGSPRRLSSRHLYVRCAAESADDDRRTSVSTDDDKLEVSSEKEQGGHHKGTLLHNPETNDGLADFGEETNGSNRSLLHSPETNDGLADFGEETNGAGTVVKEDTSLNDISSTGEDTRSRLEESLGAVVVEAAEKVVEVASTGIEVVAETVEVAVQTVSAVGEIVEPPLPIEEPSVDQAMALKTVAFWVSAAVTFGTIVGFKEGSSKASEFFAGYLLEQSLSVDNLFVFVLIFNYFRVPFAYQNRVLTYGIAGAVIFRATMIGLGIASLELFTESEDEEDDLSNNFIVKLCRKVLPVTSTYDGNKFLTVADGVTKATPLLLTLVVVELSDIAFAVDSIPAVFGVTRDPFIVFSSNIFAILGEFQEKNPLAFLAVFVWGGLRSLYTIISGSMAELQYLQPSVGLVLGFIGCKMISEYFGFHVPTEVSLGVVTAVLGIGVALSLKDQSKED</sequence>
<evidence type="ECO:0000256" key="6">
    <source>
        <dbReference type="SAM" id="Phobius"/>
    </source>
</evidence>
<feature type="compositionally biased region" description="Polar residues" evidence="5">
    <location>
        <begin position="136"/>
        <end position="149"/>
    </location>
</feature>
<feature type="compositionally biased region" description="Basic and acidic residues" evidence="5">
    <location>
        <begin position="90"/>
        <end position="113"/>
    </location>
</feature>
<feature type="transmembrane region" description="Helical" evidence="6">
    <location>
        <begin position="312"/>
        <end position="333"/>
    </location>
</feature>
<evidence type="ECO:0000313" key="7">
    <source>
        <dbReference type="EMBL" id="OAE25482.1"/>
    </source>
</evidence>
<comment type="subcellular location">
    <subcellularLocation>
        <location evidence="1">Membrane</location>
        <topology evidence="1">Multi-pass membrane protein</topology>
    </subcellularLocation>
</comment>
<gene>
    <name evidence="7" type="ORF">AXG93_3698s1180</name>
</gene>
<evidence type="ECO:0000256" key="3">
    <source>
        <dbReference type="ARBA" id="ARBA00022989"/>
    </source>
</evidence>
<evidence type="ECO:0000256" key="4">
    <source>
        <dbReference type="ARBA" id="ARBA00023136"/>
    </source>
</evidence>